<evidence type="ECO:0008006" key="4">
    <source>
        <dbReference type="Google" id="ProtNLM"/>
    </source>
</evidence>
<keyword evidence="1" id="KW-0812">Transmembrane</keyword>
<organism evidence="2 3">
    <name type="scientific">Brachybacterium hainanense</name>
    <dbReference type="NCBI Taxonomy" id="1541174"/>
    <lineage>
        <taxon>Bacteria</taxon>
        <taxon>Bacillati</taxon>
        <taxon>Actinomycetota</taxon>
        <taxon>Actinomycetes</taxon>
        <taxon>Micrococcales</taxon>
        <taxon>Dermabacteraceae</taxon>
        <taxon>Brachybacterium</taxon>
    </lineage>
</organism>
<reference evidence="2 3" key="1">
    <citation type="submission" date="2024-09" db="EMBL/GenBank/DDBJ databases">
        <authorList>
            <person name="Sun Q."/>
            <person name="Mori K."/>
        </authorList>
    </citation>
    <scope>NUCLEOTIDE SEQUENCE [LARGE SCALE GENOMIC DNA]</scope>
    <source>
        <strain evidence="2 3">CICC 10874</strain>
    </source>
</reference>
<accession>A0ABV6RFP5</accession>
<keyword evidence="3" id="KW-1185">Reference proteome</keyword>
<keyword evidence="1" id="KW-0472">Membrane</keyword>
<dbReference type="EMBL" id="JBHLSV010000030">
    <property type="protein sequence ID" value="MFC0675814.1"/>
    <property type="molecule type" value="Genomic_DNA"/>
</dbReference>
<comment type="caution">
    <text evidence="2">The sequence shown here is derived from an EMBL/GenBank/DDBJ whole genome shotgun (WGS) entry which is preliminary data.</text>
</comment>
<sequence>MQTPAPSPSPAPEGAETSFRRARVGLALSLLASWLLMLSPLPYSLATGATAVVAGYFLVRVVIGSWRRGRRGTVVVAALFGVPAVALMVLSTVISALFYGPMIELQECRSQAITSQARAACDQQSQESVAQWIGGLLGG</sequence>
<protein>
    <recommendedName>
        <fullName evidence="4">AI-2E family transporter</fullName>
    </recommendedName>
</protein>
<evidence type="ECO:0000313" key="3">
    <source>
        <dbReference type="Proteomes" id="UP001589793"/>
    </source>
</evidence>
<evidence type="ECO:0000313" key="2">
    <source>
        <dbReference type="EMBL" id="MFC0675814.1"/>
    </source>
</evidence>
<dbReference type="RefSeq" id="WP_376982870.1">
    <property type="nucleotide sequence ID" value="NZ_JBHLSV010000030.1"/>
</dbReference>
<feature type="transmembrane region" description="Helical" evidence="1">
    <location>
        <begin position="75"/>
        <end position="99"/>
    </location>
</feature>
<dbReference type="Proteomes" id="UP001589793">
    <property type="component" value="Unassembled WGS sequence"/>
</dbReference>
<keyword evidence="1" id="KW-1133">Transmembrane helix</keyword>
<name>A0ABV6RFP5_9MICO</name>
<gene>
    <name evidence="2" type="ORF">ACFFF6_17835</name>
</gene>
<proteinExistence type="predicted"/>
<evidence type="ECO:0000256" key="1">
    <source>
        <dbReference type="SAM" id="Phobius"/>
    </source>
</evidence>
<feature type="transmembrane region" description="Helical" evidence="1">
    <location>
        <begin position="43"/>
        <end position="63"/>
    </location>
</feature>